<dbReference type="InterPro" id="IPR001005">
    <property type="entry name" value="SANT/Myb"/>
</dbReference>
<dbReference type="Pfam" id="PF13873">
    <property type="entry name" value="Myb_DNA-bind_5"/>
    <property type="match status" value="1"/>
</dbReference>
<dbReference type="GO" id="GO:0005634">
    <property type="term" value="C:nucleus"/>
    <property type="evidence" value="ECO:0007669"/>
    <property type="project" value="TreeGrafter"/>
</dbReference>
<comment type="caution">
    <text evidence="3">The sequence shown here is derived from an EMBL/GenBank/DDBJ whole genome shotgun (WGS) entry which is preliminary data.</text>
</comment>
<evidence type="ECO:0000313" key="3">
    <source>
        <dbReference type="EMBL" id="VDI35537.1"/>
    </source>
</evidence>
<reference evidence="3" key="1">
    <citation type="submission" date="2018-11" db="EMBL/GenBank/DDBJ databases">
        <authorList>
            <person name="Alioto T."/>
            <person name="Alioto T."/>
        </authorList>
    </citation>
    <scope>NUCLEOTIDE SEQUENCE</scope>
</reference>
<gene>
    <name evidence="3" type="ORF">MGAL_10B073843</name>
</gene>
<proteinExistence type="predicted"/>
<dbReference type="EMBL" id="UYJE01005244">
    <property type="protein sequence ID" value="VDI35537.1"/>
    <property type="molecule type" value="Genomic_DNA"/>
</dbReference>
<dbReference type="PANTHER" id="PTHR23098">
    <property type="entry name" value="AGAP001331-PA-RELATED"/>
    <property type="match status" value="1"/>
</dbReference>
<dbReference type="OrthoDB" id="6131731at2759"/>
<feature type="non-terminal residue" evidence="3">
    <location>
        <position position="453"/>
    </location>
</feature>
<dbReference type="AlphaFoldDB" id="A0A8B6EKR4"/>
<sequence length="453" mass="51291">MAEKNKRGANWTTDEELALIDHANQREDALFGKMKGCGDVKIATIRQNGWKEICDILNARFTVRKRTAEEVKKKYYNLKQRSREKYDLQKRPKTGGGPAAKTTQAEELLISHMIEEKRTQLTGFPDGVDTDTIASQPECSGSWISRQKEALDAYKELSERNLVTTAKKMAVKIENFLDTHTVVTPVPRANDIHIMDTLKGISQSEVEQDESQSDLLVNYLCHTYSCLRNLKTPDLPSLINDLVIFIKENTYKESTQNEELDGQIEADKEPTCIEVNLVEEQEQNGERTSVPSSNPKGKGKGFSIGISQKPMTWVESFNYCKLSTEKDIKLFNSRYTAWGSGVYLNTRWMIHKGKKKPLQDGDPKHTCSVVIRKKTGFILKAVDCSRLYWTVSEMQSGENISTPYTTNIPKLVTNPVSRFQYKTGAAETILYTTRLHKAFQTSGSFVRETSTVS</sequence>
<dbReference type="SMART" id="SM00717">
    <property type="entry name" value="SANT"/>
    <property type="match status" value="1"/>
</dbReference>
<feature type="region of interest" description="Disordered" evidence="1">
    <location>
        <begin position="280"/>
        <end position="301"/>
    </location>
</feature>
<dbReference type="CDD" id="cd00167">
    <property type="entry name" value="SANT"/>
    <property type="match status" value="1"/>
</dbReference>
<dbReference type="PROSITE" id="PS50090">
    <property type="entry name" value="MYB_LIKE"/>
    <property type="match status" value="1"/>
</dbReference>
<accession>A0A8B6EKR4</accession>
<evidence type="ECO:0000259" key="2">
    <source>
        <dbReference type="PROSITE" id="PS50090"/>
    </source>
</evidence>
<name>A0A8B6EKR4_MYTGA</name>
<evidence type="ECO:0000313" key="4">
    <source>
        <dbReference type="Proteomes" id="UP000596742"/>
    </source>
</evidence>
<organism evidence="3 4">
    <name type="scientific">Mytilus galloprovincialis</name>
    <name type="common">Mediterranean mussel</name>
    <dbReference type="NCBI Taxonomy" id="29158"/>
    <lineage>
        <taxon>Eukaryota</taxon>
        <taxon>Metazoa</taxon>
        <taxon>Spiralia</taxon>
        <taxon>Lophotrochozoa</taxon>
        <taxon>Mollusca</taxon>
        <taxon>Bivalvia</taxon>
        <taxon>Autobranchia</taxon>
        <taxon>Pteriomorphia</taxon>
        <taxon>Mytilida</taxon>
        <taxon>Mytiloidea</taxon>
        <taxon>Mytilidae</taxon>
        <taxon>Mytilinae</taxon>
        <taxon>Mytilus</taxon>
    </lineage>
</organism>
<dbReference type="Proteomes" id="UP000596742">
    <property type="component" value="Unassembled WGS sequence"/>
</dbReference>
<dbReference type="PANTHER" id="PTHR23098:SF16">
    <property type="entry name" value="REGULATORY PROTEIN ZESTE"/>
    <property type="match status" value="1"/>
</dbReference>
<keyword evidence="4" id="KW-1185">Reference proteome</keyword>
<protein>
    <recommendedName>
        <fullName evidence="2">Myb-like domain-containing protein</fullName>
    </recommendedName>
</protein>
<evidence type="ECO:0000256" key="1">
    <source>
        <dbReference type="SAM" id="MobiDB-lite"/>
    </source>
</evidence>
<dbReference type="InterPro" id="IPR028002">
    <property type="entry name" value="Myb_DNA-bind_5"/>
</dbReference>
<feature type="compositionally biased region" description="Polar residues" evidence="1">
    <location>
        <begin position="286"/>
        <end position="295"/>
    </location>
</feature>
<feature type="domain" description="Myb-like" evidence="2">
    <location>
        <begin position="3"/>
        <end position="79"/>
    </location>
</feature>